<evidence type="ECO:0000256" key="1">
    <source>
        <dbReference type="SAM" id="MobiDB-lite"/>
    </source>
</evidence>
<gene>
    <name evidence="2" type="ORF">PAF17_16075</name>
</gene>
<accession>A0ABT4ZJY2</accession>
<organism evidence="2 3">
    <name type="scientific">Paracoccus onchidii</name>
    <dbReference type="NCBI Taxonomy" id="3017813"/>
    <lineage>
        <taxon>Bacteria</taxon>
        <taxon>Pseudomonadati</taxon>
        <taxon>Pseudomonadota</taxon>
        <taxon>Alphaproteobacteria</taxon>
        <taxon>Rhodobacterales</taxon>
        <taxon>Paracoccaceae</taxon>
        <taxon>Paracoccus</taxon>
    </lineage>
</organism>
<feature type="compositionally biased region" description="Basic and acidic residues" evidence="1">
    <location>
        <begin position="549"/>
        <end position="559"/>
    </location>
</feature>
<name>A0ABT4ZJY2_9RHOB</name>
<feature type="region of interest" description="Disordered" evidence="1">
    <location>
        <begin position="102"/>
        <end position="159"/>
    </location>
</feature>
<sequence>MSGLGAGIAALVNGYVGGKDIKQRWEDRADQKEWNKELRDFRRKAEGRLADRHGWAGEQQGWARDRHGAFMDQSEQRSRAFEQAWNDDQSMRGAFDGAVSAAESGLVTPTEPEQVTSASTKGPVQAVPMGVSPDAPQVSAQSPQVSDQSPQLGAQPPQVDPLFSDAGDGRVYSMRPPRNAEEKAQIALAAKEGRLIVDDATAQRQGEIDRIGNARATAGPVQQAIMADPDHRYGQSGGAGADVVEAGKAVARGAANTVDAAANIGLRGVRQVNKVVNPISEWITGKNFGEPANADWSGGARDQMPAPARPKGATKVEADTAAGAAQVIDQVGDSPAMQAAAEATPLGVKPGQPMTVRQRKDAADSFMQSYIKNGAPVVIKEMMRQGKFSEAESLQAFIKDESAQEGLRQWSGAVFAALNGDVETAAEAMMDAYNSAGYYDDGFEILKDETSLIRDDSGEVTGVRLAMKNQQTGQVSIQEESISDVINKGLWLTSPEQAMQSYIARQQAVQDRLLEADQKRQEAAIELIKNAPKEIREMAQFLMEQDVERRKNSFGRDETPPLTPEEAMAQAQALIAGGGAAQPQAGGETPVLRRGG</sequence>
<feature type="compositionally biased region" description="Low complexity" evidence="1">
    <location>
        <begin position="567"/>
        <end position="587"/>
    </location>
</feature>
<proteinExistence type="predicted"/>
<feature type="compositionally biased region" description="Polar residues" evidence="1">
    <location>
        <begin position="111"/>
        <end position="122"/>
    </location>
</feature>
<comment type="caution">
    <text evidence="2">The sequence shown here is derived from an EMBL/GenBank/DDBJ whole genome shotgun (WGS) entry which is preliminary data.</text>
</comment>
<feature type="region of interest" description="Disordered" evidence="1">
    <location>
        <begin position="549"/>
        <end position="596"/>
    </location>
</feature>
<feature type="compositionally biased region" description="Polar residues" evidence="1">
    <location>
        <begin position="138"/>
        <end position="152"/>
    </location>
</feature>
<evidence type="ECO:0000313" key="2">
    <source>
        <dbReference type="EMBL" id="MDB6179010.1"/>
    </source>
</evidence>
<reference evidence="2" key="1">
    <citation type="submission" date="2022-12" db="EMBL/GenBank/DDBJ databases">
        <title>Paracoccus onchidii sp. nov., isolated from a marine invertebrate from the South China Sea.</title>
        <authorList>
            <person name="Xu S."/>
            <person name="Liu Z."/>
            <person name="Xu Y."/>
        </authorList>
    </citation>
    <scope>NUCLEOTIDE SEQUENCE</scope>
    <source>
        <strain evidence="2">Z330</strain>
    </source>
</reference>
<evidence type="ECO:0000313" key="3">
    <source>
        <dbReference type="Proteomes" id="UP001165641"/>
    </source>
</evidence>
<keyword evidence="3" id="KW-1185">Reference proteome</keyword>
<protein>
    <submittedName>
        <fullName evidence="2">Uncharacterized protein</fullName>
    </submittedName>
</protein>
<dbReference type="Proteomes" id="UP001165641">
    <property type="component" value="Unassembled WGS sequence"/>
</dbReference>
<dbReference type="EMBL" id="JAQBIE010000024">
    <property type="protein sequence ID" value="MDB6179010.1"/>
    <property type="molecule type" value="Genomic_DNA"/>
</dbReference>
<dbReference type="RefSeq" id="WP_271890126.1">
    <property type="nucleotide sequence ID" value="NZ_JAQBIE010000024.1"/>
</dbReference>